<gene>
    <name evidence="9" type="ORF">EDC14_101388</name>
</gene>
<keyword evidence="10" id="KW-1185">Reference proteome</keyword>
<comment type="similarity">
    <text evidence="7">Belongs to the binding-protein-dependent transport system permease family.</text>
</comment>
<dbReference type="PROSITE" id="PS50928">
    <property type="entry name" value="ABC_TM1"/>
    <property type="match status" value="1"/>
</dbReference>
<dbReference type="InterPro" id="IPR035906">
    <property type="entry name" value="MetI-like_sf"/>
</dbReference>
<feature type="transmembrane region" description="Helical" evidence="7">
    <location>
        <begin position="21"/>
        <end position="46"/>
    </location>
</feature>
<evidence type="ECO:0000256" key="1">
    <source>
        <dbReference type="ARBA" id="ARBA00004651"/>
    </source>
</evidence>
<keyword evidence="4 7" id="KW-0812">Transmembrane</keyword>
<comment type="subcellular location">
    <subcellularLocation>
        <location evidence="1 7">Cell membrane</location>
        <topology evidence="1 7">Multi-pass membrane protein</topology>
    </subcellularLocation>
</comment>
<dbReference type="RefSeq" id="WP_132014533.1">
    <property type="nucleotide sequence ID" value="NZ_SLUN01000013.1"/>
</dbReference>
<feature type="transmembrane region" description="Helical" evidence="7">
    <location>
        <begin position="195"/>
        <end position="220"/>
    </location>
</feature>
<comment type="caution">
    <text evidence="9">The sequence shown here is derived from an EMBL/GenBank/DDBJ whole genome shotgun (WGS) entry which is preliminary data.</text>
</comment>
<feature type="transmembrane region" description="Helical" evidence="7">
    <location>
        <begin position="89"/>
        <end position="110"/>
    </location>
</feature>
<feature type="transmembrane region" description="Helical" evidence="7">
    <location>
        <begin position="122"/>
        <end position="142"/>
    </location>
</feature>
<feature type="transmembrane region" description="Helical" evidence="7">
    <location>
        <begin position="258"/>
        <end position="277"/>
    </location>
</feature>
<evidence type="ECO:0000256" key="6">
    <source>
        <dbReference type="ARBA" id="ARBA00023136"/>
    </source>
</evidence>
<feature type="domain" description="ABC transmembrane type-1" evidence="8">
    <location>
        <begin position="85"/>
        <end position="277"/>
    </location>
</feature>
<dbReference type="Gene3D" id="1.10.3720.10">
    <property type="entry name" value="MetI-like"/>
    <property type="match status" value="1"/>
</dbReference>
<dbReference type="Pfam" id="PF00528">
    <property type="entry name" value="BPD_transp_1"/>
    <property type="match status" value="1"/>
</dbReference>
<keyword evidence="2 7" id="KW-0813">Transport</keyword>
<evidence type="ECO:0000256" key="5">
    <source>
        <dbReference type="ARBA" id="ARBA00022989"/>
    </source>
</evidence>
<evidence type="ECO:0000259" key="8">
    <source>
        <dbReference type="PROSITE" id="PS50928"/>
    </source>
</evidence>
<evidence type="ECO:0000256" key="7">
    <source>
        <dbReference type="RuleBase" id="RU363032"/>
    </source>
</evidence>
<evidence type="ECO:0000256" key="4">
    <source>
        <dbReference type="ARBA" id="ARBA00022692"/>
    </source>
</evidence>
<dbReference type="Proteomes" id="UP000295008">
    <property type="component" value="Unassembled WGS sequence"/>
</dbReference>
<name>A0A4V2QEL7_HYDET</name>
<organism evidence="9 10">
    <name type="scientific">Hydrogenispora ethanolica</name>
    <dbReference type="NCBI Taxonomy" id="1082276"/>
    <lineage>
        <taxon>Bacteria</taxon>
        <taxon>Bacillati</taxon>
        <taxon>Bacillota</taxon>
        <taxon>Hydrogenispora</taxon>
    </lineage>
</organism>
<reference evidence="9 10" key="1">
    <citation type="submission" date="2019-03" db="EMBL/GenBank/DDBJ databases">
        <title>Genomic Encyclopedia of Type Strains, Phase IV (KMG-IV): sequencing the most valuable type-strain genomes for metagenomic binning, comparative biology and taxonomic classification.</title>
        <authorList>
            <person name="Goeker M."/>
        </authorList>
    </citation>
    <scope>NUCLEOTIDE SEQUENCE [LARGE SCALE GENOMIC DNA]</scope>
    <source>
        <strain evidence="9 10">LX-B</strain>
    </source>
</reference>
<keyword evidence="6 7" id="KW-0472">Membrane</keyword>
<evidence type="ECO:0000313" key="9">
    <source>
        <dbReference type="EMBL" id="TCL68547.1"/>
    </source>
</evidence>
<keyword evidence="5 7" id="KW-1133">Transmembrane helix</keyword>
<evidence type="ECO:0000256" key="2">
    <source>
        <dbReference type="ARBA" id="ARBA00022448"/>
    </source>
</evidence>
<dbReference type="PANTHER" id="PTHR43744:SF12">
    <property type="entry name" value="ABC TRANSPORTER PERMEASE PROTEIN MG189-RELATED"/>
    <property type="match status" value="1"/>
</dbReference>
<dbReference type="EMBL" id="SLUN01000013">
    <property type="protein sequence ID" value="TCL68547.1"/>
    <property type="molecule type" value="Genomic_DNA"/>
</dbReference>
<evidence type="ECO:0000256" key="3">
    <source>
        <dbReference type="ARBA" id="ARBA00022475"/>
    </source>
</evidence>
<dbReference type="OrthoDB" id="2063054at2"/>
<evidence type="ECO:0000313" key="10">
    <source>
        <dbReference type="Proteomes" id="UP000295008"/>
    </source>
</evidence>
<dbReference type="GO" id="GO:0055085">
    <property type="term" value="P:transmembrane transport"/>
    <property type="evidence" value="ECO:0007669"/>
    <property type="project" value="InterPro"/>
</dbReference>
<sequence length="292" mass="32493">MKGTNRSVISVFDLKKPGVKLGYSCCYALAAGLAVLMIYPLLWVLFGSLKEANEIFLVPPTLLPKTFLFQNYREAWQIYEIPKVVANTFIAFGGFLLVRFVVISAAAYALSHLKIPFRTGFYMIFLATLMLPFFAYIIPAYLVVFQLGLLNTFWAVWLPAGADSFTLLLLKGFFDGIPGELFEAARIDGASELKILRVIVLPLAKPILAALTIFAFMAVWNNFLWQQIVLSSGDKWTISVALWFRSLGNVGATVAQNIQLAAMLISTIPPMIVFLFFQKYIIEGVTFSGIKG</sequence>
<dbReference type="GO" id="GO:0005886">
    <property type="term" value="C:plasma membrane"/>
    <property type="evidence" value="ECO:0007669"/>
    <property type="project" value="UniProtKB-SubCell"/>
</dbReference>
<dbReference type="SUPFAM" id="SSF161098">
    <property type="entry name" value="MetI-like"/>
    <property type="match status" value="1"/>
</dbReference>
<protein>
    <submittedName>
        <fullName evidence="9">Carbohydrate ABC transporter membrane protein 2 (CUT1 family)</fullName>
    </submittedName>
</protein>
<dbReference type="AlphaFoldDB" id="A0A4V2QEL7"/>
<proteinExistence type="inferred from homology"/>
<feature type="transmembrane region" description="Helical" evidence="7">
    <location>
        <begin position="154"/>
        <end position="174"/>
    </location>
</feature>
<dbReference type="InterPro" id="IPR000515">
    <property type="entry name" value="MetI-like"/>
</dbReference>
<dbReference type="PANTHER" id="PTHR43744">
    <property type="entry name" value="ABC TRANSPORTER PERMEASE PROTEIN MG189-RELATED-RELATED"/>
    <property type="match status" value="1"/>
</dbReference>
<dbReference type="CDD" id="cd06261">
    <property type="entry name" value="TM_PBP2"/>
    <property type="match status" value="1"/>
</dbReference>
<accession>A0A4V2QEL7</accession>
<keyword evidence="3" id="KW-1003">Cell membrane</keyword>